<name>A0A0E9SXQ8_ANGAN</name>
<dbReference type="AlphaFoldDB" id="A0A0E9SXQ8"/>
<organism evidence="1">
    <name type="scientific">Anguilla anguilla</name>
    <name type="common">European freshwater eel</name>
    <name type="synonym">Muraena anguilla</name>
    <dbReference type="NCBI Taxonomy" id="7936"/>
    <lineage>
        <taxon>Eukaryota</taxon>
        <taxon>Metazoa</taxon>
        <taxon>Chordata</taxon>
        <taxon>Craniata</taxon>
        <taxon>Vertebrata</taxon>
        <taxon>Euteleostomi</taxon>
        <taxon>Actinopterygii</taxon>
        <taxon>Neopterygii</taxon>
        <taxon>Teleostei</taxon>
        <taxon>Anguilliformes</taxon>
        <taxon>Anguillidae</taxon>
        <taxon>Anguilla</taxon>
    </lineage>
</organism>
<dbReference type="EMBL" id="GBXM01062530">
    <property type="protein sequence ID" value="JAH46047.1"/>
    <property type="molecule type" value="Transcribed_RNA"/>
</dbReference>
<reference evidence="1" key="2">
    <citation type="journal article" date="2015" name="Fish Shellfish Immunol.">
        <title>Early steps in the European eel (Anguilla anguilla)-Vibrio vulnificus interaction in the gills: Role of the RtxA13 toxin.</title>
        <authorList>
            <person name="Callol A."/>
            <person name="Pajuelo D."/>
            <person name="Ebbesson L."/>
            <person name="Teles M."/>
            <person name="MacKenzie S."/>
            <person name="Amaro C."/>
        </authorList>
    </citation>
    <scope>NUCLEOTIDE SEQUENCE</scope>
</reference>
<protein>
    <submittedName>
        <fullName evidence="1">Uncharacterized protein</fullName>
    </submittedName>
</protein>
<evidence type="ECO:0000313" key="1">
    <source>
        <dbReference type="EMBL" id="JAH46047.1"/>
    </source>
</evidence>
<accession>A0A0E9SXQ8</accession>
<reference evidence="1" key="1">
    <citation type="submission" date="2014-11" db="EMBL/GenBank/DDBJ databases">
        <authorList>
            <person name="Amaro Gonzalez C."/>
        </authorList>
    </citation>
    <scope>NUCLEOTIDE SEQUENCE</scope>
</reference>
<proteinExistence type="predicted"/>
<sequence length="39" mass="4347">MGIKLLLCTMKKQSSAGDLQLKQWDRLTTASETGPRIRA</sequence>